<dbReference type="Proteomes" id="UP000626554">
    <property type="component" value="Unassembled WGS sequence"/>
</dbReference>
<proteinExistence type="predicted"/>
<protein>
    <recommendedName>
        <fullName evidence="3">Cytochrome-c peroxidase</fullName>
    </recommendedName>
</protein>
<dbReference type="InterPro" id="IPR036909">
    <property type="entry name" value="Cyt_c-like_dom_sf"/>
</dbReference>
<evidence type="ECO:0000313" key="2">
    <source>
        <dbReference type="Proteomes" id="UP000626554"/>
    </source>
</evidence>
<name>A0ABX2Q4M4_9BACT</name>
<sequence length="47" mass="5457">MLNTTNDPLQISPHLELTAQEKRQIVAFLKTLTDEEFITDPRFSEPK</sequence>
<dbReference type="EMBL" id="JABKAV010000046">
    <property type="protein sequence ID" value="NVO85912.1"/>
    <property type="molecule type" value="Genomic_DNA"/>
</dbReference>
<dbReference type="Gene3D" id="1.10.760.10">
    <property type="entry name" value="Cytochrome c-like domain"/>
    <property type="match status" value="1"/>
</dbReference>
<comment type="caution">
    <text evidence="1">The sequence shown here is derived from an EMBL/GenBank/DDBJ whole genome shotgun (WGS) entry which is preliminary data.</text>
</comment>
<dbReference type="RefSeq" id="WP_176900632.1">
    <property type="nucleotide sequence ID" value="NZ_JABKAV010000046.1"/>
</dbReference>
<accession>A0ABX2Q4M4</accession>
<organism evidence="1 2">
    <name type="scientific">Hymenobacter terrestris</name>
    <dbReference type="NCBI Taxonomy" id="2748310"/>
    <lineage>
        <taxon>Bacteria</taxon>
        <taxon>Pseudomonadati</taxon>
        <taxon>Bacteroidota</taxon>
        <taxon>Cytophagia</taxon>
        <taxon>Cytophagales</taxon>
        <taxon>Hymenobacteraceae</taxon>
        <taxon>Hymenobacter</taxon>
    </lineage>
</organism>
<gene>
    <name evidence="1" type="ORF">HW556_13570</name>
</gene>
<evidence type="ECO:0000313" key="1">
    <source>
        <dbReference type="EMBL" id="NVO85912.1"/>
    </source>
</evidence>
<evidence type="ECO:0008006" key="3">
    <source>
        <dbReference type="Google" id="ProtNLM"/>
    </source>
</evidence>
<reference evidence="1 2" key="1">
    <citation type="submission" date="2020-05" db="EMBL/GenBank/DDBJ databases">
        <title>Hymenobacter terrestris sp. nov. and Hymenobacter lapidiphilus sp. nov., isolated from regoliths in Antarctica.</title>
        <authorList>
            <person name="Sedlacek I."/>
            <person name="Pantucek R."/>
            <person name="Zeman M."/>
            <person name="Holochova P."/>
            <person name="Kralova S."/>
            <person name="Stankova E."/>
            <person name="Sedo O."/>
            <person name="Micenkova L."/>
            <person name="Svec P."/>
            <person name="Gupta V."/>
            <person name="Sood U."/>
            <person name="Korpole U.S."/>
            <person name="Lal R."/>
        </authorList>
    </citation>
    <scope>NUCLEOTIDE SEQUENCE [LARGE SCALE GENOMIC DNA]</scope>
    <source>
        <strain evidence="1 2">P5252</strain>
    </source>
</reference>
<keyword evidence="2" id="KW-1185">Reference proteome</keyword>